<dbReference type="Pfam" id="PF00563">
    <property type="entry name" value="EAL"/>
    <property type="match status" value="1"/>
</dbReference>
<feature type="region of interest" description="Disordered" evidence="2">
    <location>
        <begin position="1"/>
        <end position="24"/>
    </location>
</feature>
<keyword evidence="7" id="KW-1185">Reference proteome</keyword>
<feature type="domain" description="EAL" evidence="3">
    <location>
        <begin position="24"/>
        <end position="274"/>
    </location>
</feature>
<dbReference type="Gene3D" id="3.30.70.270">
    <property type="match status" value="1"/>
</dbReference>
<evidence type="ECO:0000313" key="6">
    <source>
        <dbReference type="EMBL" id="BCB28313.1"/>
    </source>
</evidence>
<dbReference type="CDD" id="cd04598">
    <property type="entry name" value="CBS_pair_GGDEF_EAL"/>
    <property type="match status" value="1"/>
</dbReference>
<dbReference type="PROSITE" id="PS50883">
    <property type="entry name" value="EAL"/>
    <property type="match status" value="1"/>
</dbReference>
<dbReference type="InterPro" id="IPR050706">
    <property type="entry name" value="Cyclic-di-GMP_PDE-like"/>
</dbReference>
<dbReference type="Gene3D" id="3.10.580.10">
    <property type="entry name" value="CBS-domain"/>
    <property type="match status" value="1"/>
</dbReference>
<dbReference type="PROSITE" id="PS51371">
    <property type="entry name" value="CBS"/>
    <property type="match status" value="1"/>
</dbReference>
<sequence length="609" mass="68382">MDLAEPRLLQIGPRNGHEQPPASESENLQRLDEILAKRQLTPFFQPILNLASGQIFGYEGLIRGPSDSPLHSPANLFKAAEMGNRLADLERLCRLVTLENFVKQQLPGRLFLNVSPECLLQSDFRQGETLRLIHQLDLNPSRVVIELTENKPIYDYNLLREAVHHYRSMGFEIAMDDLGAGFSSLRLWSELRPEFVKIDMHFVQGINQDPVKLQFVRSIQVIAESLGTHVIAEGIETQAELNVVHDLGIAFGQGYHIARPRAIPPLSAPAEVVDSLKHNHIAVYPQNNPLHKAVTARKLLRTVPTVTDTTTAEAVYQIFTRDPELHVLPVVKDGRPLGLISRFSLLDRFAQPYQRELYGRKSCTRFMDNHPLMVEQSLSLQELSRMVAEGERRHLADGFIITEAGQFLGVGSSQDLIREITELQLQSARYANPLTMLPGNVPINEHIERLLQSGSAFVVCYCDLDNFKPFNDRYGYRKGDDMIQLVAGILRETSDPERDFVGHIGGDDFVTIFQSDDWEWRCQQALRRFDAAVQDLFDSADKTSGGFHAQSRQGEALFFPLTSLSIGAVPVIRGAYRSHHDIAAAAAEAKKQAKLGAGNTLFIERRNVS</sequence>
<dbReference type="EMBL" id="AP022853">
    <property type="protein sequence ID" value="BCB28313.1"/>
    <property type="molecule type" value="Genomic_DNA"/>
</dbReference>
<organism evidence="6 7">
    <name type="scientific">Sulfurimicrobium lacus</name>
    <dbReference type="NCBI Taxonomy" id="2715678"/>
    <lineage>
        <taxon>Bacteria</taxon>
        <taxon>Pseudomonadati</taxon>
        <taxon>Pseudomonadota</taxon>
        <taxon>Betaproteobacteria</taxon>
        <taxon>Nitrosomonadales</taxon>
        <taxon>Sulfuricellaceae</taxon>
        <taxon>Sulfurimicrobium</taxon>
    </lineage>
</organism>
<dbReference type="InterPro" id="IPR029787">
    <property type="entry name" value="Nucleotide_cyclase"/>
</dbReference>
<dbReference type="InterPro" id="IPR000160">
    <property type="entry name" value="GGDEF_dom"/>
</dbReference>
<feature type="domain" description="GGDEF" evidence="4">
    <location>
        <begin position="455"/>
        <end position="606"/>
    </location>
</feature>
<dbReference type="InterPro" id="IPR043128">
    <property type="entry name" value="Rev_trsase/Diguanyl_cyclase"/>
</dbReference>
<dbReference type="CDD" id="cd01948">
    <property type="entry name" value="EAL"/>
    <property type="match status" value="1"/>
</dbReference>
<evidence type="ECO:0000256" key="2">
    <source>
        <dbReference type="SAM" id="MobiDB-lite"/>
    </source>
</evidence>
<dbReference type="SUPFAM" id="SSF141868">
    <property type="entry name" value="EAL domain-like"/>
    <property type="match status" value="1"/>
</dbReference>
<evidence type="ECO:0000259" key="5">
    <source>
        <dbReference type="PROSITE" id="PS51371"/>
    </source>
</evidence>
<dbReference type="InterPro" id="IPR046342">
    <property type="entry name" value="CBS_dom_sf"/>
</dbReference>
<dbReference type="PANTHER" id="PTHR33121">
    <property type="entry name" value="CYCLIC DI-GMP PHOSPHODIESTERASE PDEF"/>
    <property type="match status" value="1"/>
</dbReference>
<keyword evidence="1" id="KW-0129">CBS domain</keyword>
<dbReference type="Pfam" id="PF00990">
    <property type="entry name" value="GGDEF"/>
    <property type="match status" value="1"/>
</dbReference>
<dbReference type="SUPFAM" id="SSF55073">
    <property type="entry name" value="Nucleotide cyclase"/>
    <property type="match status" value="1"/>
</dbReference>
<protein>
    <submittedName>
        <fullName evidence="6">Diguanylate phosphodiesterase</fullName>
    </submittedName>
</protein>
<dbReference type="InterPro" id="IPR000644">
    <property type="entry name" value="CBS_dom"/>
</dbReference>
<reference evidence="7" key="1">
    <citation type="submission" date="2020-03" db="EMBL/GenBank/DDBJ databases">
        <title>Complete genome sequence of sulfur-oxidizing bacterium skT11.</title>
        <authorList>
            <person name="Kanda M."/>
            <person name="Kojima H."/>
            <person name="Fukui M."/>
        </authorList>
    </citation>
    <scope>NUCLEOTIDE SEQUENCE [LARGE SCALE GENOMIC DNA]</scope>
    <source>
        <strain evidence="7">skT11</strain>
    </source>
</reference>
<dbReference type="GO" id="GO:0071111">
    <property type="term" value="F:cyclic-guanylate-specific phosphodiesterase activity"/>
    <property type="evidence" value="ECO:0007669"/>
    <property type="project" value="InterPro"/>
</dbReference>
<dbReference type="SMART" id="SM00267">
    <property type="entry name" value="GGDEF"/>
    <property type="match status" value="1"/>
</dbReference>
<dbReference type="InterPro" id="IPR035919">
    <property type="entry name" value="EAL_sf"/>
</dbReference>
<evidence type="ECO:0000259" key="3">
    <source>
        <dbReference type="PROSITE" id="PS50883"/>
    </source>
</evidence>
<dbReference type="Gene3D" id="3.20.20.450">
    <property type="entry name" value="EAL domain"/>
    <property type="match status" value="1"/>
</dbReference>
<accession>A0A6F8VER7</accession>
<dbReference type="InterPro" id="IPR001633">
    <property type="entry name" value="EAL_dom"/>
</dbReference>
<dbReference type="Pfam" id="PF00571">
    <property type="entry name" value="CBS"/>
    <property type="match status" value="1"/>
</dbReference>
<dbReference type="NCBIfam" id="TIGR00254">
    <property type="entry name" value="GGDEF"/>
    <property type="match status" value="1"/>
</dbReference>
<name>A0A6F8VER7_9PROT</name>
<dbReference type="PROSITE" id="PS50887">
    <property type="entry name" value="GGDEF"/>
    <property type="match status" value="1"/>
</dbReference>
<dbReference type="SUPFAM" id="SSF54631">
    <property type="entry name" value="CBS-domain pair"/>
    <property type="match status" value="1"/>
</dbReference>
<evidence type="ECO:0000259" key="4">
    <source>
        <dbReference type="PROSITE" id="PS50887"/>
    </source>
</evidence>
<feature type="domain" description="CBS" evidence="5">
    <location>
        <begin position="299"/>
        <end position="357"/>
    </location>
</feature>
<proteinExistence type="predicted"/>
<gene>
    <name evidence="6" type="ORF">SKTS_31990</name>
</gene>
<dbReference type="RefSeq" id="WP_173067489.1">
    <property type="nucleotide sequence ID" value="NZ_AP022853.1"/>
</dbReference>
<dbReference type="AlphaFoldDB" id="A0A6F8VER7"/>
<dbReference type="CDD" id="cd01949">
    <property type="entry name" value="GGDEF"/>
    <property type="match status" value="1"/>
</dbReference>
<evidence type="ECO:0000256" key="1">
    <source>
        <dbReference type="PROSITE-ProRule" id="PRU00703"/>
    </source>
</evidence>
<dbReference type="PANTHER" id="PTHR33121:SF76">
    <property type="entry name" value="SIGNALING PROTEIN"/>
    <property type="match status" value="1"/>
</dbReference>
<dbReference type="SMART" id="SM00052">
    <property type="entry name" value="EAL"/>
    <property type="match status" value="1"/>
</dbReference>
<evidence type="ECO:0000313" key="7">
    <source>
        <dbReference type="Proteomes" id="UP000502260"/>
    </source>
</evidence>
<dbReference type="KEGG" id="slac:SKTS_31990"/>
<dbReference type="Proteomes" id="UP000502260">
    <property type="component" value="Chromosome"/>
</dbReference>